<dbReference type="InterPro" id="IPR042197">
    <property type="entry name" value="Apaf_helical"/>
</dbReference>
<dbReference type="Gene3D" id="1.10.10.10">
    <property type="entry name" value="Winged helix-like DNA-binding domain superfamily/Winged helix DNA-binding domain"/>
    <property type="match status" value="1"/>
</dbReference>
<dbReference type="FunFam" id="3.40.50.300:FF:001091">
    <property type="entry name" value="Probable disease resistance protein At1g61300"/>
    <property type="match status" value="1"/>
</dbReference>
<dbReference type="GO" id="GO:0009626">
    <property type="term" value="P:plant-type hypersensitive response"/>
    <property type="evidence" value="ECO:0007669"/>
    <property type="project" value="UniProtKB-ARBA"/>
</dbReference>
<comment type="similarity">
    <text evidence="1">Belongs to the disease resistance NB-LRR family.</text>
</comment>
<dbReference type="OrthoDB" id="644366at2759"/>
<feature type="coiled-coil region" evidence="7">
    <location>
        <begin position="24"/>
        <end position="61"/>
    </location>
</feature>
<feature type="domain" description="Disease resistance N-terminal" evidence="9">
    <location>
        <begin position="12"/>
        <end position="92"/>
    </location>
</feature>
<reference evidence="12 13" key="1">
    <citation type="journal article" date="2019" name="Sci. Rep.">
        <title>A high-quality genome of Eragrostis curvula grass provides insights into Poaceae evolution and supports new strategies to enhance forage quality.</title>
        <authorList>
            <person name="Carballo J."/>
            <person name="Santos B.A.C.M."/>
            <person name="Zappacosta D."/>
            <person name="Garbus I."/>
            <person name="Selva J.P."/>
            <person name="Gallo C.A."/>
            <person name="Diaz A."/>
            <person name="Albertini E."/>
            <person name="Caccamo M."/>
            <person name="Echenique V."/>
        </authorList>
    </citation>
    <scope>NUCLEOTIDE SEQUENCE [LARGE SCALE GENOMIC DNA]</scope>
    <source>
        <strain evidence="13">cv. Victoria</strain>
        <tissue evidence="12">Leaf</tissue>
    </source>
</reference>
<evidence type="ECO:0000256" key="7">
    <source>
        <dbReference type="SAM" id="Coils"/>
    </source>
</evidence>
<dbReference type="InterPro" id="IPR058922">
    <property type="entry name" value="WHD_DRP"/>
</dbReference>
<dbReference type="Gene3D" id="3.40.50.300">
    <property type="entry name" value="P-loop containing nucleotide triphosphate hydrolases"/>
    <property type="match status" value="1"/>
</dbReference>
<dbReference type="Gene3D" id="1.20.5.4130">
    <property type="match status" value="1"/>
</dbReference>
<dbReference type="PANTHER" id="PTHR23155:SF906">
    <property type="entry name" value="OS08G0205100 PROTEIN"/>
    <property type="match status" value="1"/>
</dbReference>
<dbReference type="Pfam" id="PF00931">
    <property type="entry name" value="NB-ARC"/>
    <property type="match status" value="1"/>
</dbReference>
<evidence type="ECO:0000313" key="12">
    <source>
        <dbReference type="EMBL" id="TVU43478.1"/>
    </source>
</evidence>
<evidence type="ECO:0000256" key="3">
    <source>
        <dbReference type="ARBA" id="ARBA00022737"/>
    </source>
</evidence>
<dbReference type="GO" id="GO:0043531">
    <property type="term" value="F:ADP binding"/>
    <property type="evidence" value="ECO:0007669"/>
    <property type="project" value="InterPro"/>
</dbReference>
<dbReference type="GO" id="GO:0042742">
    <property type="term" value="P:defense response to bacterium"/>
    <property type="evidence" value="ECO:0007669"/>
    <property type="project" value="UniProtKB-ARBA"/>
</dbReference>
<evidence type="ECO:0000259" key="10">
    <source>
        <dbReference type="Pfam" id="PF23559"/>
    </source>
</evidence>
<evidence type="ECO:0000256" key="1">
    <source>
        <dbReference type="ARBA" id="ARBA00008894"/>
    </source>
</evidence>
<dbReference type="InterPro" id="IPR055414">
    <property type="entry name" value="LRR_R13L4/SHOC2-like"/>
</dbReference>
<feature type="non-terminal residue" evidence="12">
    <location>
        <position position="1"/>
    </location>
</feature>
<dbReference type="SUPFAM" id="SSF52540">
    <property type="entry name" value="P-loop containing nucleoside triphosphate hydrolases"/>
    <property type="match status" value="1"/>
</dbReference>
<gene>
    <name evidence="12" type="ORF">EJB05_09953</name>
</gene>
<dbReference type="InterPro" id="IPR036388">
    <property type="entry name" value="WH-like_DNA-bd_sf"/>
</dbReference>
<dbReference type="Gene3D" id="3.80.10.10">
    <property type="entry name" value="Ribonuclease Inhibitor"/>
    <property type="match status" value="1"/>
</dbReference>
<organism evidence="12 13">
    <name type="scientific">Eragrostis curvula</name>
    <name type="common">weeping love grass</name>
    <dbReference type="NCBI Taxonomy" id="38414"/>
    <lineage>
        <taxon>Eukaryota</taxon>
        <taxon>Viridiplantae</taxon>
        <taxon>Streptophyta</taxon>
        <taxon>Embryophyta</taxon>
        <taxon>Tracheophyta</taxon>
        <taxon>Spermatophyta</taxon>
        <taxon>Magnoliopsida</taxon>
        <taxon>Liliopsida</taxon>
        <taxon>Poales</taxon>
        <taxon>Poaceae</taxon>
        <taxon>PACMAD clade</taxon>
        <taxon>Chloridoideae</taxon>
        <taxon>Eragrostideae</taxon>
        <taxon>Eragrostidinae</taxon>
        <taxon>Eragrostis</taxon>
    </lineage>
</organism>
<dbReference type="InterPro" id="IPR044974">
    <property type="entry name" value="Disease_R_plants"/>
</dbReference>
<dbReference type="CDD" id="cd14798">
    <property type="entry name" value="RX-CC_like"/>
    <property type="match status" value="1"/>
</dbReference>
<feature type="domain" description="NB-ARC" evidence="8">
    <location>
        <begin position="171"/>
        <end position="338"/>
    </location>
</feature>
<dbReference type="GO" id="GO:0002758">
    <property type="term" value="P:innate immune response-activating signaling pathway"/>
    <property type="evidence" value="ECO:0007669"/>
    <property type="project" value="UniProtKB-ARBA"/>
</dbReference>
<evidence type="ECO:0000259" key="9">
    <source>
        <dbReference type="Pfam" id="PF18052"/>
    </source>
</evidence>
<dbReference type="SUPFAM" id="SSF52058">
    <property type="entry name" value="L domain-like"/>
    <property type="match status" value="1"/>
</dbReference>
<keyword evidence="13" id="KW-1185">Reference proteome</keyword>
<evidence type="ECO:0000313" key="13">
    <source>
        <dbReference type="Proteomes" id="UP000324897"/>
    </source>
</evidence>
<dbReference type="Gene3D" id="1.10.8.430">
    <property type="entry name" value="Helical domain of apoptotic protease-activating factors"/>
    <property type="match status" value="1"/>
</dbReference>
<keyword evidence="5" id="KW-0611">Plant defense</keyword>
<proteinExistence type="inferred from homology"/>
<evidence type="ECO:0000256" key="6">
    <source>
        <dbReference type="ARBA" id="ARBA00023054"/>
    </source>
</evidence>
<evidence type="ECO:0000259" key="8">
    <source>
        <dbReference type="Pfam" id="PF00931"/>
    </source>
</evidence>
<feature type="domain" description="Disease resistance R13L4/SHOC-2-like LRR" evidence="11">
    <location>
        <begin position="552"/>
        <end position="902"/>
    </location>
</feature>
<dbReference type="Pfam" id="PF18052">
    <property type="entry name" value="Rx_N"/>
    <property type="match status" value="1"/>
</dbReference>
<feature type="domain" description="Disease resistance protein winged helix" evidence="10">
    <location>
        <begin position="428"/>
        <end position="500"/>
    </location>
</feature>
<keyword evidence="3" id="KW-0677">Repeat</keyword>
<dbReference type="Pfam" id="PF23559">
    <property type="entry name" value="WHD_DRP"/>
    <property type="match status" value="1"/>
</dbReference>
<dbReference type="InterPro" id="IPR002182">
    <property type="entry name" value="NB-ARC"/>
</dbReference>
<dbReference type="Pfam" id="PF23598">
    <property type="entry name" value="LRR_14"/>
    <property type="match status" value="1"/>
</dbReference>
<name>A0A5J9W5P0_9POAL</name>
<dbReference type="PRINTS" id="PR00364">
    <property type="entry name" value="DISEASERSIST"/>
</dbReference>
<dbReference type="InterPro" id="IPR038005">
    <property type="entry name" value="RX-like_CC"/>
</dbReference>
<dbReference type="AlphaFoldDB" id="A0A5J9W5P0"/>
<dbReference type="PANTHER" id="PTHR23155">
    <property type="entry name" value="DISEASE RESISTANCE PROTEIN RP"/>
    <property type="match status" value="1"/>
</dbReference>
<evidence type="ECO:0008006" key="14">
    <source>
        <dbReference type="Google" id="ProtNLM"/>
    </source>
</evidence>
<dbReference type="EMBL" id="RWGY01000005">
    <property type="protein sequence ID" value="TVU43478.1"/>
    <property type="molecule type" value="Genomic_DNA"/>
</dbReference>
<dbReference type="Proteomes" id="UP000324897">
    <property type="component" value="Unassembled WGS sequence"/>
</dbReference>
<evidence type="ECO:0000256" key="2">
    <source>
        <dbReference type="ARBA" id="ARBA00022614"/>
    </source>
</evidence>
<dbReference type="FunFam" id="1.10.10.10:FF:000322">
    <property type="entry name" value="Probable disease resistance protein At1g63360"/>
    <property type="match status" value="1"/>
</dbReference>
<dbReference type="Gramene" id="TVU43478">
    <property type="protein sequence ID" value="TVU43478"/>
    <property type="gene ID" value="EJB05_09953"/>
</dbReference>
<dbReference type="InterPro" id="IPR027417">
    <property type="entry name" value="P-loop_NTPase"/>
</dbReference>
<accession>A0A5J9W5P0</accession>
<keyword evidence="4" id="KW-0547">Nucleotide-binding</keyword>
<dbReference type="InterPro" id="IPR032675">
    <property type="entry name" value="LRR_dom_sf"/>
</dbReference>
<comment type="caution">
    <text evidence="12">The sequence shown here is derived from an EMBL/GenBank/DDBJ whole genome shotgun (WGS) entry which is preliminary data.</text>
</comment>
<evidence type="ECO:0000256" key="5">
    <source>
        <dbReference type="ARBA" id="ARBA00022821"/>
    </source>
</evidence>
<protein>
    <recommendedName>
        <fullName evidence="14">AAA+ ATPase domain-containing protein</fullName>
    </recommendedName>
</protein>
<evidence type="ECO:0000259" key="11">
    <source>
        <dbReference type="Pfam" id="PF23598"/>
    </source>
</evidence>
<dbReference type="InterPro" id="IPR041118">
    <property type="entry name" value="Rx_N"/>
</dbReference>
<evidence type="ECO:0000256" key="4">
    <source>
        <dbReference type="ARBA" id="ARBA00022741"/>
    </source>
</evidence>
<keyword evidence="2" id="KW-0433">Leucine-rich repeat</keyword>
<sequence>MAALAVSVTMGVMRPVLDKLGILMSDEYKKLKGLQEEVSFLKHELSEMAALLEKMEKAEELDAQAKHWRKDILELSYDIEDHIDDFMDNVGEPGDKVGILQKASHYLRTFKDRRRLANDFKKMKSQVIEASERRKRYMLDQCISNTSLVVVDPRLSALYKESASLVGIESEREDLIKWLLDEEQQLKVMSIVGFGGLGKTTLANEVYREVGAQFNRKAFVSVSLKPDWIRLLNSILSQLEQQDEKASPHGCEMEIINNIRKCLQDKRYVIIVDDLWDIPAWNTISCAFPQNNQHSRVIITTRNEEVARACSSNHGYVHKMKPLNEQDSRKLFFNRIFGSEEKCLSYFQEVSCAILKKCGGLPLAIITVASILACQPIPLKEQWDDIKNSLAIKSPTKSILEDMIYILELSYKNLPNNLKPCFLYLGTYPEDYEISKVELVRRWVAEGFVSNNTLGRDVWEVAESYFNELANRNMIQPAYEDGNYIKVSHCRVHDMMLDLILRKCREDNFLSLVTDPWMMEEGQDKVSRRLTVNLNGVKDCSMAMVPTRQLSQVRSLNIFGGSNWIPRLQEFKSVRVLFLDINGDKGTLDLTVINRLSQLRFLKITNQRWSFCKPLLGQIRSLRHLETLELFYLSSNCCIPDIIDFPSLCHLVVKGHSGLPEGIGKVKWLRTLEGFCLPSSSLENIKGLGQLSNLTYLSINSDDSSCHAPSHGWMAAFISSLEKLSNLKCFIVEFDVFAVCVDCFDSWVSAPFCDLERLDVSVWMFSRVPRWMGDLHNLRELRLLVRQIGEEDVRVIGGLPSLVQLYLLIPGVPTGRIMIGGSTGFRLLKWFNFDCDGTSSLIFEAGAMPSLVKLRLNLSEERWDKGTPVGLQHLSSLKEIEVRMTVGSELVRDTFQKAADALPGRPACTMIQELLLRPVLLPLKSRAASTVHCIRRCSCLSEMAFGLCGLLLTGACGYHGYSGVGSEEVDADHGLPEAGADLG</sequence>
<keyword evidence="6 7" id="KW-0175">Coiled coil</keyword>